<dbReference type="PANTHER" id="PTHR30055">
    <property type="entry name" value="HTH-TYPE TRANSCRIPTIONAL REGULATOR RUTR"/>
    <property type="match status" value="1"/>
</dbReference>
<dbReference type="InterPro" id="IPR011075">
    <property type="entry name" value="TetR_C"/>
</dbReference>
<dbReference type="Gene3D" id="1.10.10.60">
    <property type="entry name" value="Homeodomain-like"/>
    <property type="match status" value="1"/>
</dbReference>
<dbReference type="PROSITE" id="PS50977">
    <property type="entry name" value="HTH_TETR_2"/>
    <property type="match status" value="1"/>
</dbReference>
<dbReference type="SUPFAM" id="SSF48498">
    <property type="entry name" value="Tetracyclin repressor-like, C-terminal domain"/>
    <property type="match status" value="1"/>
</dbReference>
<feature type="DNA-binding region" description="H-T-H motif" evidence="4">
    <location>
        <begin position="34"/>
        <end position="53"/>
    </location>
</feature>
<dbReference type="GO" id="GO:0000976">
    <property type="term" value="F:transcription cis-regulatory region binding"/>
    <property type="evidence" value="ECO:0007669"/>
    <property type="project" value="TreeGrafter"/>
</dbReference>
<keyword evidence="3" id="KW-0804">Transcription</keyword>
<dbReference type="Pfam" id="PF00440">
    <property type="entry name" value="TetR_N"/>
    <property type="match status" value="1"/>
</dbReference>
<dbReference type="EMBL" id="RKMF01000013">
    <property type="protein sequence ID" value="ROZ62359.1"/>
    <property type="molecule type" value="Genomic_DNA"/>
</dbReference>
<dbReference type="InterPro" id="IPR009057">
    <property type="entry name" value="Homeodomain-like_sf"/>
</dbReference>
<dbReference type="OrthoDB" id="9796019at2"/>
<evidence type="ECO:0000256" key="3">
    <source>
        <dbReference type="ARBA" id="ARBA00023163"/>
    </source>
</evidence>
<evidence type="ECO:0000256" key="4">
    <source>
        <dbReference type="PROSITE-ProRule" id="PRU00335"/>
    </source>
</evidence>
<dbReference type="Gene3D" id="1.10.357.10">
    <property type="entry name" value="Tetracycline Repressor, domain 2"/>
    <property type="match status" value="1"/>
</dbReference>
<evidence type="ECO:0000256" key="2">
    <source>
        <dbReference type="ARBA" id="ARBA00023125"/>
    </source>
</evidence>
<keyword evidence="7" id="KW-1185">Reference proteome</keyword>
<name>A0A3N4A244_9MICC</name>
<dbReference type="PRINTS" id="PR00455">
    <property type="entry name" value="HTHTETR"/>
</dbReference>
<dbReference type="AlphaFoldDB" id="A0A3N4A244"/>
<evidence type="ECO:0000313" key="6">
    <source>
        <dbReference type="EMBL" id="ROZ62359.1"/>
    </source>
</evidence>
<sequence>MSRPMGRPVDTTLEARFLQATVELISTHGYRAVSMAAIAKHVGASTASLYRRWPSKRDLVLAAARTFSPVNNDDGSDLGDTGSLVGDLTAEIECLQELMAQVGPVILGLLAEAQHDPELLGVLDEVLLQPTRDVLAEILDRAVTRGELAGADQPQADALADMVLGGCLLHRATSLSPRAPRPARQWALGLAGTLTVTSGAATQGAPSTATSTVD</sequence>
<dbReference type="Proteomes" id="UP000270616">
    <property type="component" value="Unassembled WGS sequence"/>
</dbReference>
<dbReference type="InterPro" id="IPR036271">
    <property type="entry name" value="Tet_transcr_reg_TetR-rel_C_sf"/>
</dbReference>
<comment type="caution">
    <text evidence="6">The sequence shown here is derived from an EMBL/GenBank/DDBJ whole genome shotgun (WGS) entry which is preliminary data.</text>
</comment>
<dbReference type="SUPFAM" id="SSF46689">
    <property type="entry name" value="Homeodomain-like"/>
    <property type="match status" value="1"/>
</dbReference>
<dbReference type="InterPro" id="IPR001647">
    <property type="entry name" value="HTH_TetR"/>
</dbReference>
<dbReference type="GO" id="GO:0003700">
    <property type="term" value="F:DNA-binding transcription factor activity"/>
    <property type="evidence" value="ECO:0007669"/>
    <property type="project" value="TreeGrafter"/>
</dbReference>
<keyword evidence="2 4" id="KW-0238">DNA-binding</keyword>
<dbReference type="InterPro" id="IPR050109">
    <property type="entry name" value="HTH-type_TetR-like_transc_reg"/>
</dbReference>
<evidence type="ECO:0000313" key="7">
    <source>
        <dbReference type="Proteomes" id="UP000270616"/>
    </source>
</evidence>
<dbReference type="PANTHER" id="PTHR30055:SF149">
    <property type="entry name" value="TETR-FAMILY TRANSCRIPTIONAL REGULATOR"/>
    <property type="match status" value="1"/>
</dbReference>
<dbReference type="Pfam" id="PF16859">
    <property type="entry name" value="TetR_C_11"/>
    <property type="match status" value="1"/>
</dbReference>
<gene>
    <name evidence="6" type="ORF">EDL96_10620</name>
</gene>
<dbReference type="InterPro" id="IPR023772">
    <property type="entry name" value="DNA-bd_HTH_TetR-type_CS"/>
</dbReference>
<proteinExistence type="predicted"/>
<reference evidence="6 7" key="1">
    <citation type="submission" date="2018-10" db="EMBL/GenBank/DDBJ databases">
        <title>Kocuria sp. M5W7-7, whole genome shotgun sequence.</title>
        <authorList>
            <person name="Tuo L."/>
        </authorList>
    </citation>
    <scope>NUCLEOTIDE SEQUENCE [LARGE SCALE GENOMIC DNA]</scope>
    <source>
        <strain evidence="6 7">M5W7-7</strain>
    </source>
</reference>
<dbReference type="RefSeq" id="WP_123825914.1">
    <property type="nucleotide sequence ID" value="NZ_RKMF01000013.1"/>
</dbReference>
<organism evidence="6 7">
    <name type="scientific">Kocuria soli</name>
    <dbReference type="NCBI Taxonomy" id="2485125"/>
    <lineage>
        <taxon>Bacteria</taxon>
        <taxon>Bacillati</taxon>
        <taxon>Actinomycetota</taxon>
        <taxon>Actinomycetes</taxon>
        <taxon>Micrococcales</taxon>
        <taxon>Micrococcaceae</taxon>
        <taxon>Kocuria</taxon>
    </lineage>
</organism>
<feature type="domain" description="HTH tetR-type" evidence="5">
    <location>
        <begin position="11"/>
        <end position="71"/>
    </location>
</feature>
<protein>
    <submittedName>
        <fullName evidence="6">TetR/AcrR family transcriptional regulator</fullName>
    </submittedName>
</protein>
<evidence type="ECO:0000259" key="5">
    <source>
        <dbReference type="PROSITE" id="PS50977"/>
    </source>
</evidence>
<keyword evidence="1" id="KW-0805">Transcription regulation</keyword>
<dbReference type="PROSITE" id="PS01081">
    <property type="entry name" value="HTH_TETR_1"/>
    <property type="match status" value="1"/>
</dbReference>
<accession>A0A3N4A244</accession>
<evidence type="ECO:0000256" key="1">
    <source>
        <dbReference type="ARBA" id="ARBA00023015"/>
    </source>
</evidence>